<accession>A0A8T2YYW2</accession>
<organism evidence="1 2">
    <name type="scientific">Populus deltoides</name>
    <name type="common">Eastern poplar</name>
    <name type="synonym">Eastern cottonwood</name>
    <dbReference type="NCBI Taxonomy" id="3696"/>
    <lineage>
        <taxon>Eukaryota</taxon>
        <taxon>Viridiplantae</taxon>
        <taxon>Streptophyta</taxon>
        <taxon>Embryophyta</taxon>
        <taxon>Tracheophyta</taxon>
        <taxon>Spermatophyta</taxon>
        <taxon>Magnoliopsida</taxon>
        <taxon>eudicotyledons</taxon>
        <taxon>Gunneridae</taxon>
        <taxon>Pentapetalae</taxon>
        <taxon>rosids</taxon>
        <taxon>fabids</taxon>
        <taxon>Malpighiales</taxon>
        <taxon>Salicaceae</taxon>
        <taxon>Saliceae</taxon>
        <taxon>Populus</taxon>
    </lineage>
</organism>
<comment type="caution">
    <text evidence="1">The sequence shown here is derived from an EMBL/GenBank/DDBJ whole genome shotgun (WGS) entry which is preliminary data.</text>
</comment>
<sequence>MADEDPSAKQEWFISLTIAKARYTFSFQVLAGIAIVNRSRKLSVHLPSTRASLWNFKETSQPHIPQGFNHLQAISFNHRIVRKVQVGQLMEDGLWIEMPEAKKFCNQCLSGRNKMRDLESVSVTDHFHKLRGFSNQTYRLAFWLSMHEEFQNFSLEDAYANYGIQPLDACY</sequence>
<gene>
    <name evidence="1" type="ORF">H0E87_007978</name>
</gene>
<keyword evidence="2" id="KW-1185">Reference proteome</keyword>
<evidence type="ECO:0000313" key="1">
    <source>
        <dbReference type="EMBL" id="KAH8510249.1"/>
    </source>
</evidence>
<protein>
    <submittedName>
        <fullName evidence="1">Uncharacterized protein</fullName>
    </submittedName>
</protein>
<dbReference type="Proteomes" id="UP000807159">
    <property type="component" value="Chromosome 4"/>
</dbReference>
<evidence type="ECO:0000313" key="2">
    <source>
        <dbReference type="Proteomes" id="UP000807159"/>
    </source>
</evidence>
<name>A0A8T2YYW2_POPDE</name>
<dbReference type="EMBL" id="JACEGQ020000004">
    <property type="protein sequence ID" value="KAH8510249.1"/>
    <property type="molecule type" value="Genomic_DNA"/>
</dbReference>
<dbReference type="AlphaFoldDB" id="A0A8T2YYW2"/>
<reference evidence="1" key="1">
    <citation type="journal article" date="2021" name="J. Hered.">
        <title>Genome Assembly of Salicaceae Populus deltoides (Eastern Cottonwood) I-69 Based on Nanopore Sequencing and Hi-C Technologies.</title>
        <authorList>
            <person name="Bai S."/>
            <person name="Wu H."/>
            <person name="Zhang J."/>
            <person name="Pan Z."/>
            <person name="Zhao W."/>
            <person name="Li Z."/>
            <person name="Tong C."/>
        </authorList>
    </citation>
    <scope>NUCLEOTIDE SEQUENCE</scope>
    <source>
        <tissue evidence="1">Leaf</tissue>
    </source>
</reference>
<proteinExistence type="predicted"/>